<reference evidence="1" key="1">
    <citation type="submission" date="2022-07" db="EMBL/GenBank/DDBJ databases">
        <title>The genome of Lyophyllum shimeji provides insight into the initial evolution of ectomycorrhizal fungal genome.</title>
        <authorList>
            <person name="Kobayashi Y."/>
            <person name="Shibata T."/>
            <person name="Hirakawa H."/>
            <person name="Shigenobu S."/>
            <person name="Nishiyama T."/>
            <person name="Yamada A."/>
            <person name="Hasebe M."/>
            <person name="Kawaguchi M."/>
        </authorList>
    </citation>
    <scope>NUCLEOTIDE SEQUENCE</scope>
    <source>
        <strain evidence="1">AT787</strain>
    </source>
</reference>
<keyword evidence="2" id="KW-1185">Reference proteome</keyword>
<dbReference type="AlphaFoldDB" id="A0A9P3UR92"/>
<organism evidence="1 2">
    <name type="scientific">Lyophyllum shimeji</name>
    <name type="common">Hon-shimeji</name>
    <name type="synonym">Tricholoma shimeji</name>
    <dbReference type="NCBI Taxonomy" id="47721"/>
    <lineage>
        <taxon>Eukaryota</taxon>
        <taxon>Fungi</taxon>
        <taxon>Dikarya</taxon>
        <taxon>Basidiomycota</taxon>
        <taxon>Agaricomycotina</taxon>
        <taxon>Agaricomycetes</taxon>
        <taxon>Agaricomycetidae</taxon>
        <taxon>Agaricales</taxon>
        <taxon>Tricholomatineae</taxon>
        <taxon>Lyophyllaceae</taxon>
        <taxon>Lyophyllum</taxon>
    </lineage>
</organism>
<evidence type="ECO:0000313" key="1">
    <source>
        <dbReference type="EMBL" id="GLB40001.1"/>
    </source>
</evidence>
<proteinExistence type="predicted"/>
<sequence>MYSLITVIVAGMLEDAFPGKGPIIAGFAHIMVPFLRCWQWRRNPEALEKLLIPIERPRALVFDPVFEFVIVGGEEVVDQVDGHESHTSNCFESPQHVRITGSRFSIPPGRPACPKQSRIKFNLEARFQLHRGSMVHIKLPILGFLASSTMITKTRHPHIARLRSQLPYGTVLHWLAYMDSLLPELQDPILDSRPFSQPEHRKPIAVGPKNSCDATMFYEDLYPRPFTCRHGGTPSNVAGINPSRCHVLLTFLKSKIIAWLWKVQQTGSGATLLSSLATLAPGDQWPIRQMRILTLCSS</sequence>
<accession>A0A9P3UR92</accession>
<protein>
    <submittedName>
        <fullName evidence="1">Uncharacterized protein</fullName>
    </submittedName>
</protein>
<dbReference type="Proteomes" id="UP001063166">
    <property type="component" value="Unassembled WGS sequence"/>
</dbReference>
<gene>
    <name evidence="1" type="ORF">LshimejAT787_0705110</name>
</gene>
<comment type="caution">
    <text evidence="1">The sequence shown here is derived from an EMBL/GenBank/DDBJ whole genome shotgun (WGS) entry which is preliminary data.</text>
</comment>
<dbReference type="EMBL" id="BRPK01000007">
    <property type="protein sequence ID" value="GLB40001.1"/>
    <property type="molecule type" value="Genomic_DNA"/>
</dbReference>
<name>A0A9P3UR92_LYOSH</name>
<evidence type="ECO:0000313" key="2">
    <source>
        <dbReference type="Proteomes" id="UP001063166"/>
    </source>
</evidence>